<keyword evidence="1" id="KW-0812">Transmembrane</keyword>
<keyword evidence="1" id="KW-1133">Transmembrane helix</keyword>
<keyword evidence="1" id="KW-0472">Membrane</keyword>
<evidence type="ECO:0000256" key="1">
    <source>
        <dbReference type="SAM" id="Phobius"/>
    </source>
</evidence>
<reference evidence="2" key="1">
    <citation type="submission" date="2014-09" db="EMBL/GenBank/DDBJ databases">
        <authorList>
            <person name="Magalhaes I.L.F."/>
            <person name="Oliveira U."/>
            <person name="Santos F.R."/>
            <person name="Vidigal T.H.D.A."/>
            <person name="Brescovit A.D."/>
            <person name="Santos A.J."/>
        </authorList>
    </citation>
    <scope>NUCLEOTIDE SEQUENCE</scope>
    <source>
        <tissue evidence="2">Shoot tissue taken approximately 20 cm above the soil surface</tissue>
    </source>
</reference>
<proteinExistence type="predicted"/>
<name>A0A0A8ZD60_ARUDO</name>
<feature type="transmembrane region" description="Helical" evidence="1">
    <location>
        <begin position="9"/>
        <end position="32"/>
    </location>
</feature>
<protein>
    <submittedName>
        <fullName evidence="2">Uncharacterized protein</fullName>
    </submittedName>
</protein>
<sequence>MNLPRNSMFVFLILCSYIYSVVTMCICLALRFDTTSY</sequence>
<dbReference type="AlphaFoldDB" id="A0A0A8ZD60"/>
<accession>A0A0A8ZD60</accession>
<organism evidence="2">
    <name type="scientific">Arundo donax</name>
    <name type="common">Giant reed</name>
    <name type="synonym">Donax arundinaceus</name>
    <dbReference type="NCBI Taxonomy" id="35708"/>
    <lineage>
        <taxon>Eukaryota</taxon>
        <taxon>Viridiplantae</taxon>
        <taxon>Streptophyta</taxon>
        <taxon>Embryophyta</taxon>
        <taxon>Tracheophyta</taxon>
        <taxon>Spermatophyta</taxon>
        <taxon>Magnoliopsida</taxon>
        <taxon>Liliopsida</taxon>
        <taxon>Poales</taxon>
        <taxon>Poaceae</taxon>
        <taxon>PACMAD clade</taxon>
        <taxon>Arundinoideae</taxon>
        <taxon>Arundineae</taxon>
        <taxon>Arundo</taxon>
    </lineage>
</organism>
<dbReference type="EMBL" id="GBRH01260536">
    <property type="protein sequence ID" value="JAD37359.1"/>
    <property type="molecule type" value="Transcribed_RNA"/>
</dbReference>
<evidence type="ECO:0000313" key="2">
    <source>
        <dbReference type="EMBL" id="JAD37359.1"/>
    </source>
</evidence>
<reference evidence="2" key="2">
    <citation type="journal article" date="2015" name="Data Brief">
        <title>Shoot transcriptome of the giant reed, Arundo donax.</title>
        <authorList>
            <person name="Barrero R.A."/>
            <person name="Guerrero F.D."/>
            <person name="Moolhuijzen P."/>
            <person name="Goolsby J.A."/>
            <person name="Tidwell J."/>
            <person name="Bellgard S.E."/>
            <person name="Bellgard M.I."/>
        </authorList>
    </citation>
    <scope>NUCLEOTIDE SEQUENCE</scope>
    <source>
        <tissue evidence="2">Shoot tissue taken approximately 20 cm above the soil surface</tissue>
    </source>
</reference>